<dbReference type="Proteomes" id="UP000016064">
    <property type="component" value="Unassembled WGS sequence"/>
</dbReference>
<evidence type="ECO:0000313" key="1">
    <source>
        <dbReference type="EMBL" id="EQM62774.1"/>
    </source>
</evidence>
<evidence type="ECO:0000313" key="2">
    <source>
        <dbReference type="Proteomes" id="UP000016064"/>
    </source>
</evidence>
<gene>
    <name evidence="1" type="primary">dnaX_1</name>
    <name evidence="1" type="ORF">H359_0573</name>
</gene>
<reference evidence="1 2" key="1">
    <citation type="submission" date="2013-07" db="EMBL/GenBank/DDBJ databases">
        <title>Isolation of a new Chlamydia species from the feral Sacred Ibis (Threskiornis aethiopicus): Chlamydia ibidis.</title>
        <authorList>
            <person name="Vorimore F."/>
            <person name="Hsia R.-C."/>
            <person name="Huot-Creasy H."/>
            <person name="Bastian S."/>
            <person name="Deruyter L."/>
            <person name="Passet A."/>
            <person name="Sachse K."/>
            <person name="Bavoil P."/>
            <person name="Myers G."/>
            <person name="Laroucau K."/>
        </authorList>
    </citation>
    <scope>NUCLEOTIDE SEQUENCE [LARGE SCALE GENOMIC DNA]</scope>
    <source>
        <strain evidence="1 2">10-1398/6</strain>
    </source>
</reference>
<keyword evidence="2" id="KW-1185">Reference proteome</keyword>
<protein>
    <submittedName>
        <fullName evidence="1">DNA polymerase III subunit gamma/tau</fullName>
        <ecNumber evidence="1">2.7.7.7</ecNumber>
    </submittedName>
</protein>
<dbReference type="Pfam" id="PF13177">
    <property type="entry name" value="DNA_pol3_delta2"/>
    <property type="match status" value="1"/>
</dbReference>
<dbReference type="NCBIfam" id="NF004577">
    <property type="entry name" value="PRK05917.1"/>
    <property type="match status" value="1"/>
</dbReference>
<dbReference type="Gene3D" id="3.40.50.300">
    <property type="entry name" value="P-loop containing nucleotide triphosphate hydrolases"/>
    <property type="match status" value="1"/>
</dbReference>
<name>A0ABP2XE77_9CHLA</name>
<dbReference type="GO" id="GO:0003887">
    <property type="term" value="F:DNA-directed DNA polymerase activity"/>
    <property type="evidence" value="ECO:0007669"/>
    <property type="project" value="UniProtKB-EC"/>
</dbReference>
<keyword evidence="1" id="KW-0808">Transferase</keyword>
<dbReference type="EC" id="2.7.7.7" evidence="1"/>
<proteinExistence type="predicted"/>
<dbReference type="InterPro" id="IPR050238">
    <property type="entry name" value="DNA_Rep/Repair_Clamp_Loader"/>
</dbReference>
<dbReference type="EMBL" id="APJW01000002">
    <property type="protein sequence ID" value="EQM62774.1"/>
    <property type="molecule type" value="Genomic_DNA"/>
</dbReference>
<sequence length="287" mass="32405">MQLNDFCLSDPWDAIVSLVNTGKIPSAILLQGGSLTLLQDRAYGLASSIILLDSPESEYKVRHKIHPDIYEYFPSGKGKLHSIDVPREIRRKIWIQPYESNYKVYLIHEADRMTLSAMSAFLKTLEDPPNHGVIIMTSNNSKRLPATIRSRVFAITLQEKDNIEISKQDIEYLFSLISGALTPVQSGQIVKGNSESDKQLLREKAKSLIESLVYLLRDRFILSLNSTELSLYYPDYKHLIMDLPIIPLEKIVMIASHANQALENSSSASGCIEWVTLQVMSLKNQTP</sequence>
<organism evidence="1 2">
    <name type="scientific">Chlamydia ibidis 10-1398/6</name>
    <dbReference type="NCBI Taxonomy" id="1046581"/>
    <lineage>
        <taxon>Bacteria</taxon>
        <taxon>Pseudomonadati</taxon>
        <taxon>Chlamydiota</taxon>
        <taxon>Chlamydiia</taxon>
        <taxon>Chlamydiales</taxon>
        <taxon>Chlamydiaceae</taxon>
        <taxon>Chlamydia/Chlamydophila group</taxon>
        <taxon>Chlamydia</taxon>
    </lineage>
</organism>
<dbReference type="SUPFAM" id="SSF52540">
    <property type="entry name" value="P-loop containing nucleoside triphosphate hydrolases"/>
    <property type="match status" value="1"/>
</dbReference>
<keyword evidence="1" id="KW-0548">Nucleotidyltransferase</keyword>
<dbReference type="PANTHER" id="PTHR11669">
    <property type="entry name" value="REPLICATION FACTOR C / DNA POLYMERASE III GAMMA-TAU SUBUNIT"/>
    <property type="match status" value="1"/>
</dbReference>
<dbReference type="InterPro" id="IPR027417">
    <property type="entry name" value="P-loop_NTPase"/>
</dbReference>
<dbReference type="PANTHER" id="PTHR11669:SF0">
    <property type="entry name" value="PROTEIN STICHEL-LIKE 2"/>
    <property type="match status" value="1"/>
</dbReference>
<accession>A0ABP2XE77</accession>
<dbReference type="RefSeq" id="WP_020370133.1">
    <property type="nucleotide sequence ID" value="NZ_APJW01000002.1"/>
</dbReference>
<comment type="caution">
    <text evidence="1">The sequence shown here is derived from an EMBL/GenBank/DDBJ whole genome shotgun (WGS) entry which is preliminary data.</text>
</comment>